<evidence type="ECO:0000256" key="3">
    <source>
        <dbReference type="ARBA" id="ARBA00023163"/>
    </source>
</evidence>
<name>A0A7X6N1P4_9LACO</name>
<dbReference type="InterPro" id="IPR010982">
    <property type="entry name" value="Lambda_DNA-bd_dom_sf"/>
</dbReference>
<dbReference type="PANTHER" id="PTHR30146:SF154">
    <property type="entry name" value="TRANSCRIPTION REGULATOR, MEMBER OF GALR FAMILY"/>
    <property type="match status" value="1"/>
</dbReference>
<reference evidence="5 6" key="1">
    <citation type="submission" date="2020-04" db="EMBL/GenBank/DDBJ databases">
        <title>MicrobeNet Type strains.</title>
        <authorList>
            <person name="Nicholson A.C."/>
        </authorList>
    </citation>
    <scope>NUCLEOTIDE SEQUENCE [LARGE SCALE GENOMIC DNA]</scope>
    <source>
        <strain evidence="5 6">CCUG 61472</strain>
    </source>
</reference>
<dbReference type="AlphaFoldDB" id="A0A7X6N1P4"/>
<dbReference type="Pfam" id="PF00356">
    <property type="entry name" value="LacI"/>
    <property type="match status" value="1"/>
</dbReference>
<gene>
    <name evidence="5" type="ORF">HF964_04675</name>
</gene>
<organism evidence="5 6">
    <name type="scientific">Periweissella fabalis</name>
    <dbReference type="NCBI Taxonomy" id="1070421"/>
    <lineage>
        <taxon>Bacteria</taxon>
        <taxon>Bacillati</taxon>
        <taxon>Bacillota</taxon>
        <taxon>Bacilli</taxon>
        <taxon>Lactobacillales</taxon>
        <taxon>Lactobacillaceae</taxon>
        <taxon>Periweissella</taxon>
    </lineage>
</organism>
<dbReference type="PRINTS" id="PR00036">
    <property type="entry name" value="HTHLACI"/>
</dbReference>
<keyword evidence="3" id="KW-0804">Transcription</keyword>
<dbReference type="PANTHER" id="PTHR30146">
    <property type="entry name" value="LACI-RELATED TRANSCRIPTIONAL REPRESSOR"/>
    <property type="match status" value="1"/>
</dbReference>
<dbReference type="Pfam" id="PF13377">
    <property type="entry name" value="Peripla_BP_3"/>
    <property type="match status" value="1"/>
</dbReference>
<dbReference type="GO" id="GO:0003700">
    <property type="term" value="F:DNA-binding transcription factor activity"/>
    <property type="evidence" value="ECO:0007669"/>
    <property type="project" value="TreeGrafter"/>
</dbReference>
<dbReference type="EMBL" id="JAAXPN010000003">
    <property type="protein sequence ID" value="NKZ24103.1"/>
    <property type="molecule type" value="Genomic_DNA"/>
</dbReference>
<dbReference type="SMART" id="SM00354">
    <property type="entry name" value="HTH_LACI"/>
    <property type="match status" value="1"/>
</dbReference>
<dbReference type="InterPro" id="IPR028082">
    <property type="entry name" value="Peripla_BP_I"/>
</dbReference>
<keyword evidence="6" id="KW-1185">Reference proteome</keyword>
<dbReference type="SUPFAM" id="SSF47413">
    <property type="entry name" value="lambda repressor-like DNA-binding domains"/>
    <property type="match status" value="1"/>
</dbReference>
<dbReference type="PROSITE" id="PS50932">
    <property type="entry name" value="HTH_LACI_2"/>
    <property type="match status" value="1"/>
</dbReference>
<dbReference type="InterPro" id="IPR000843">
    <property type="entry name" value="HTH_LacI"/>
</dbReference>
<proteinExistence type="predicted"/>
<comment type="caution">
    <text evidence="5">The sequence shown here is derived from an EMBL/GenBank/DDBJ whole genome shotgun (WGS) entry which is preliminary data.</text>
</comment>
<dbReference type="InterPro" id="IPR046335">
    <property type="entry name" value="LacI/GalR-like_sensor"/>
</dbReference>
<dbReference type="Gene3D" id="1.10.260.40">
    <property type="entry name" value="lambda repressor-like DNA-binding domains"/>
    <property type="match status" value="1"/>
</dbReference>
<accession>A0A7X6N1P4</accession>
<evidence type="ECO:0000256" key="2">
    <source>
        <dbReference type="ARBA" id="ARBA00023125"/>
    </source>
</evidence>
<dbReference type="Gene3D" id="3.40.50.2300">
    <property type="match status" value="2"/>
</dbReference>
<evidence type="ECO:0000256" key="1">
    <source>
        <dbReference type="ARBA" id="ARBA00023015"/>
    </source>
</evidence>
<evidence type="ECO:0000259" key="4">
    <source>
        <dbReference type="PROSITE" id="PS50932"/>
    </source>
</evidence>
<protein>
    <submittedName>
        <fullName evidence="5">LacI family transcriptional regulator</fullName>
    </submittedName>
</protein>
<dbReference type="RefSeq" id="WP_168721897.1">
    <property type="nucleotide sequence ID" value="NZ_JAAXPN010000003.1"/>
</dbReference>
<dbReference type="SUPFAM" id="SSF53822">
    <property type="entry name" value="Periplasmic binding protein-like I"/>
    <property type="match status" value="1"/>
</dbReference>
<keyword evidence="1" id="KW-0805">Transcription regulation</keyword>
<dbReference type="Proteomes" id="UP000549765">
    <property type="component" value="Unassembled WGS sequence"/>
</dbReference>
<dbReference type="PROSITE" id="PS00356">
    <property type="entry name" value="HTH_LACI_1"/>
    <property type="match status" value="1"/>
</dbReference>
<feature type="domain" description="HTH lacI-type" evidence="4">
    <location>
        <begin position="2"/>
        <end position="56"/>
    </location>
</feature>
<keyword evidence="2" id="KW-0238">DNA-binding</keyword>
<sequence>MTTLTDIAREAHVSKMTVSRVINHPEQVSADVRELVEKVIDSLGYTPNRAALALTQSRHYVIQFLILEDIETVEPYYAKLLIYLAEELQRLGYSLEIGHNRQVEVNHVDGLIVVGGRQTDIPFLQTLGKPVVTYGSLGPAIPFVDVDNSLGTYMATTYLLEQGIENIYYVGVKLPEYFALARLVGYLGAINKFQTPRHVHQILNNEKQAFQLIRHLDIKPNSAFVAATDRIAMGLLNGLALNKIKVPETVSVIGFDGIFLNQITSQRLTTVQQPLKEIAQALIDSLLVQLEGQPAENRLLRPHLVFGGTTSDHQPNLVPLVET</sequence>
<evidence type="ECO:0000313" key="6">
    <source>
        <dbReference type="Proteomes" id="UP000549765"/>
    </source>
</evidence>
<evidence type="ECO:0000313" key="5">
    <source>
        <dbReference type="EMBL" id="NKZ24103.1"/>
    </source>
</evidence>
<dbReference type="CDD" id="cd01392">
    <property type="entry name" value="HTH_LacI"/>
    <property type="match status" value="1"/>
</dbReference>
<dbReference type="GO" id="GO:0000976">
    <property type="term" value="F:transcription cis-regulatory region binding"/>
    <property type="evidence" value="ECO:0007669"/>
    <property type="project" value="TreeGrafter"/>
</dbReference>